<accession>A0A811VDW9</accession>
<evidence type="ECO:0000256" key="8">
    <source>
        <dbReference type="SAM" id="Phobius"/>
    </source>
</evidence>
<dbReference type="AlphaFoldDB" id="A0A811VDW9"/>
<keyword evidence="3 7" id="KW-0420">Kringle</keyword>
<evidence type="ECO:0000313" key="12">
    <source>
        <dbReference type="Proteomes" id="UP000606786"/>
    </source>
</evidence>
<keyword evidence="8" id="KW-0812">Transmembrane</keyword>
<organism evidence="11 12">
    <name type="scientific">Ceratitis capitata</name>
    <name type="common">Mediterranean fruit fly</name>
    <name type="synonym">Tephritis capitata</name>
    <dbReference type="NCBI Taxonomy" id="7213"/>
    <lineage>
        <taxon>Eukaryota</taxon>
        <taxon>Metazoa</taxon>
        <taxon>Ecdysozoa</taxon>
        <taxon>Arthropoda</taxon>
        <taxon>Hexapoda</taxon>
        <taxon>Insecta</taxon>
        <taxon>Pterygota</taxon>
        <taxon>Neoptera</taxon>
        <taxon>Endopterygota</taxon>
        <taxon>Diptera</taxon>
        <taxon>Brachycera</taxon>
        <taxon>Muscomorpha</taxon>
        <taxon>Tephritoidea</taxon>
        <taxon>Tephritidae</taxon>
        <taxon>Ceratitis</taxon>
        <taxon>Ceratitis</taxon>
    </lineage>
</organism>
<dbReference type="EMBL" id="CAJHJT010000056">
    <property type="protein sequence ID" value="CAD7013536.1"/>
    <property type="molecule type" value="Genomic_DNA"/>
</dbReference>
<dbReference type="GO" id="GO:0004175">
    <property type="term" value="F:endopeptidase activity"/>
    <property type="evidence" value="ECO:0007669"/>
    <property type="project" value="TreeGrafter"/>
</dbReference>
<evidence type="ECO:0000256" key="1">
    <source>
        <dbReference type="ARBA" id="ARBA00004479"/>
    </source>
</evidence>
<dbReference type="InterPro" id="IPR013806">
    <property type="entry name" value="Kringle-like"/>
</dbReference>
<keyword evidence="4" id="KW-0547">Nucleotide-binding</keyword>
<dbReference type="PANTHER" id="PTHR24261">
    <property type="entry name" value="PLASMINOGEN-RELATED"/>
    <property type="match status" value="1"/>
</dbReference>
<dbReference type="PROSITE" id="PS50070">
    <property type="entry name" value="KRINGLE_2"/>
    <property type="match status" value="1"/>
</dbReference>
<keyword evidence="8" id="KW-0472">Membrane</keyword>
<evidence type="ECO:0000256" key="6">
    <source>
        <dbReference type="ARBA" id="ARBA00023157"/>
    </source>
</evidence>
<sequence length="362" mass="40783">MKCLRSVKKRAQVTENIRSHSALGVGCIATESVSNKLKWKCGKGGNFPVGHLINACCFFLRTFVLLAVAAVFLFTIDSVNAAATALKAPLEDDSAALGGHHQHNHHHHHMLARGQVWYSREDPTGGWKNEQITTALWEELIADLTGLCRQAAEVSDRFIRDNGNKLKDLMHISLCPIQKMLCAYAFPHCQTENGRTIKVPLCYEDCTAIHLQFCYNDWVLIEEKKERNIYLKSRGHFRLPNCGVLPRYNATTKKPNCSYIGLTEIKEDEISYDCRNGNGRYYLGTVNVTKSGLPCQRWDIQHPHKHIQPPQVFPQIAEGENYCRNAGARSHTRGVIRSTRLCVGSIARYHFAPTTLISTPKI</sequence>
<dbReference type="PROSITE" id="PS50038">
    <property type="entry name" value="FZ"/>
    <property type="match status" value="1"/>
</dbReference>
<dbReference type="Proteomes" id="UP000606786">
    <property type="component" value="Unassembled WGS sequence"/>
</dbReference>
<proteinExistence type="predicted"/>
<comment type="caution">
    <text evidence="11">The sequence shown here is derived from an EMBL/GenBank/DDBJ whole genome shotgun (WGS) entry which is preliminary data.</text>
</comment>
<evidence type="ECO:0000256" key="2">
    <source>
        <dbReference type="ARBA" id="ARBA00022553"/>
    </source>
</evidence>
<dbReference type="InterPro" id="IPR000001">
    <property type="entry name" value="Kringle"/>
</dbReference>
<reference evidence="11" key="1">
    <citation type="submission" date="2020-11" db="EMBL/GenBank/DDBJ databases">
        <authorList>
            <person name="Whitehead M."/>
        </authorList>
    </citation>
    <scope>NUCLEOTIDE SEQUENCE</scope>
    <source>
        <strain evidence="11">EGII</strain>
    </source>
</reference>
<dbReference type="SUPFAM" id="SSF57440">
    <property type="entry name" value="Kringle-like"/>
    <property type="match status" value="1"/>
</dbReference>
<dbReference type="Pfam" id="PF00051">
    <property type="entry name" value="Kringle"/>
    <property type="match status" value="1"/>
</dbReference>
<dbReference type="GO" id="GO:0005615">
    <property type="term" value="C:extracellular space"/>
    <property type="evidence" value="ECO:0007669"/>
    <property type="project" value="TreeGrafter"/>
</dbReference>
<dbReference type="InterPro" id="IPR020067">
    <property type="entry name" value="Frizzled_dom"/>
</dbReference>
<comment type="caution">
    <text evidence="7">Lacks conserved residue(s) required for the propagation of feature annotation.</text>
</comment>
<dbReference type="OrthoDB" id="2431000at2759"/>
<name>A0A811VDW9_CERCA</name>
<dbReference type="InterPro" id="IPR036790">
    <property type="entry name" value="Frizzled_dom_sf"/>
</dbReference>
<dbReference type="PANTHER" id="PTHR24261:SF7">
    <property type="entry name" value="KRINGLE DOMAIN-CONTAINING PROTEIN"/>
    <property type="match status" value="1"/>
</dbReference>
<dbReference type="Gene3D" id="2.40.20.10">
    <property type="entry name" value="Plasminogen Kringle 4"/>
    <property type="match status" value="1"/>
</dbReference>
<feature type="transmembrane region" description="Helical" evidence="8">
    <location>
        <begin position="52"/>
        <end position="74"/>
    </location>
</feature>
<feature type="domain" description="Kringle" evidence="10">
    <location>
        <begin position="273"/>
        <end position="325"/>
    </location>
</feature>
<evidence type="ECO:0000256" key="4">
    <source>
        <dbReference type="ARBA" id="ARBA00022741"/>
    </source>
</evidence>
<dbReference type="PRINTS" id="PR00018">
    <property type="entry name" value="KRINGLE"/>
</dbReference>
<evidence type="ECO:0000256" key="3">
    <source>
        <dbReference type="ARBA" id="ARBA00022572"/>
    </source>
</evidence>
<dbReference type="GO" id="GO:0016020">
    <property type="term" value="C:membrane"/>
    <property type="evidence" value="ECO:0007669"/>
    <property type="project" value="UniProtKB-SubCell"/>
</dbReference>
<dbReference type="GO" id="GO:0005102">
    <property type="term" value="F:signaling receptor binding"/>
    <property type="evidence" value="ECO:0007669"/>
    <property type="project" value="TreeGrafter"/>
</dbReference>
<dbReference type="GO" id="GO:0005524">
    <property type="term" value="F:ATP binding"/>
    <property type="evidence" value="ECO:0007669"/>
    <property type="project" value="UniProtKB-KW"/>
</dbReference>
<evidence type="ECO:0000256" key="5">
    <source>
        <dbReference type="ARBA" id="ARBA00022840"/>
    </source>
</evidence>
<keyword evidence="2" id="KW-0597">Phosphoprotein</keyword>
<keyword evidence="6" id="KW-1015">Disulfide bond</keyword>
<dbReference type="Gene3D" id="1.10.2000.10">
    <property type="entry name" value="Frizzled cysteine-rich domain"/>
    <property type="match status" value="1"/>
</dbReference>
<gene>
    <name evidence="11" type="ORF">CCAP1982_LOCUS21595</name>
</gene>
<comment type="subcellular location">
    <subcellularLocation>
        <location evidence="1">Membrane</location>
        <topology evidence="1">Single-pass type I membrane protein</topology>
    </subcellularLocation>
</comment>
<dbReference type="InterPro" id="IPR038178">
    <property type="entry name" value="Kringle_sf"/>
</dbReference>
<evidence type="ECO:0000259" key="10">
    <source>
        <dbReference type="PROSITE" id="PS50070"/>
    </source>
</evidence>
<evidence type="ECO:0000259" key="9">
    <source>
        <dbReference type="PROSITE" id="PS50038"/>
    </source>
</evidence>
<keyword evidence="8" id="KW-1133">Transmembrane helix</keyword>
<feature type="domain" description="FZ" evidence="9">
    <location>
        <begin position="177"/>
        <end position="260"/>
    </location>
</feature>
<keyword evidence="5" id="KW-0067">ATP-binding</keyword>
<keyword evidence="12" id="KW-1185">Reference proteome</keyword>
<protein>
    <submittedName>
        <fullName evidence="11">(Mediterranean fruit fly) hypothetical protein</fullName>
    </submittedName>
</protein>
<dbReference type="CDD" id="cd00108">
    <property type="entry name" value="KR"/>
    <property type="match status" value="1"/>
</dbReference>
<evidence type="ECO:0000256" key="7">
    <source>
        <dbReference type="PROSITE-ProRule" id="PRU00121"/>
    </source>
</evidence>
<evidence type="ECO:0000313" key="11">
    <source>
        <dbReference type="EMBL" id="CAD7013536.1"/>
    </source>
</evidence>
<dbReference type="SMART" id="SM00130">
    <property type="entry name" value="KR"/>
    <property type="match status" value="1"/>
</dbReference>
<dbReference type="InterPro" id="IPR050759">
    <property type="entry name" value="Serine_protease_kringle"/>
</dbReference>